<organism evidence="8">
    <name type="scientific">mine drainage metagenome</name>
    <dbReference type="NCBI Taxonomy" id="410659"/>
    <lineage>
        <taxon>unclassified sequences</taxon>
        <taxon>metagenomes</taxon>
        <taxon>ecological metagenomes</taxon>
    </lineage>
</organism>
<comment type="similarity">
    <text evidence="2">In the N-terminal section; belongs to the transposase 2 family.</text>
</comment>
<dbReference type="InterPro" id="IPR010095">
    <property type="entry name" value="Cas12f1-like_TNB"/>
</dbReference>
<dbReference type="GO" id="GO:0003677">
    <property type="term" value="F:DNA binding"/>
    <property type="evidence" value="ECO:0007669"/>
    <property type="project" value="UniProtKB-KW"/>
</dbReference>
<evidence type="ECO:0000259" key="7">
    <source>
        <dbReference type="Pfam" id="PF07282"/>
    </source>
</evidence>
<feature type="domain" description="Cas12f1-like TNB" evidence="7">
    <location>
        <begin position="98"/>
        <end position="163"/>
    </location>
</feature>
<dbReference type="InterPro" id="IPR001959">
    <property type="entry name" value="Transposase"/>
</dbReference>
<dbReference type="AlphaFoldDB" id="T1ANA9"/>
<feature type="non-terminal residue" evidence="8">
    <location>
        <position position="1"/>
    </location>
</feature>
<evidence type="ECO:0000256" key="2">
    <source>
        <dbReference type="ARBA" id="ARBA00011044"/>
    </source>
</evidence>
<comment type="caution">
    <text evidence="8">The sequence shown here is derived from an EMBL/GenBank/DDBJ whole genome shotgun (WGS) entry which is preliminary data.</text>
</comment>
<dbReference type="NCBIfam" id="NF040570">
    <property type="entry name" value="guided_TnpB"/>
    <property type="match status" value="1"/>
</dbReference>
<dbReference type="EMBL" id="AUZY01009074">
    <property type="protein sequence ID" value="EQD43550.1"/>
    <property type="molecule type" value="Genomic_DNA"/>
</dbReference>
<reference evidence="8" key="2">
    <citation type="journal article" date="2014" name="ISME J.">
        <title>Microbial stratification in low pH oxic and suboxic macroscopic growths along an acid mine drainage.</title>
        <authorList>
            <person name="Mendez-Garcia C."/>
            <person name="Mesa V."/>
            <person name="Sprenger R.R."/>
            <person name="Richter M."/>
            <person name="Diez M.S."/>
            <person name="Solano J."/>
            <person name="Bargiela R."/>
            <person name="Golyshina O.V."/>
            <person name="Manteca A."/>
            <person name="Ramos J.L."/>
            <person name="Gallego J.R."/>
            <person name="Llorente I."/>
            <person name="Martins Dos Santos V.A."/>
            <person name="Jensen O.N."/>
            <person name="Pelaez A.I."/>
            <person name="Sanchez J."/>
            <person name="Ferrer M."/>
        </authorList>
    </citation>
    <scope>NUCLEOTIDE SEQUENCE</scope>
</reference>
<evidence type="ECO:0000256" key="3">
    <source>
        <dbReference type="ARBA" id="ARBA00022578"/>
    </source>
</evidence>
<keyword evidence="3" id="KW-0815">Transposition</keyword>
<dbReference type="PANTHER" id="PTHR30405">
    <property type="entry name" value="TRANSPOSASE"/>
    <property type="match status" value="1"/>
</dbReference>
<protein>
    <submittedName>
        <fullName evidence="8">IS605 family transposase OrfB</fullName>
    </submittedName>
</protein>
<evidence type="ECO:0000256" key="1">
    <source>
        <dbReference type="ARBA" id="ARBA00008761"/>
    </source>
</evidence>
<dbReference type="NCBIfam" id="TIGR01766">
    <property type="entry name" value="IS200/IS605 family accessory protein TnpB-like domain"/>
    <property type="match status" value="1"/>
</dbReference>
<proteinExistence type="inferred from homology"/>
<dbReference type="PANTHER" id="PTHR30405:SF11">
    <property type="entry name" value="RNA-GUIDED DNA ENDONUCLEASE RV2885C-RELATED"/>
    <property type="match status" value="1"/>
</dbReference>
<keyword evidence="4" id="KW-0238">DNA-binding</keyword>
<reference evidence="8" key="1">
    <citation type="submission" date="2013-08" db="EMBL/GenBank/DDBJ databases">
        <authorList>
            <person name="Mendez C."/>
            <person name="Richter M."/>
            <person name="Ferrer M."/>
            <person name="Sanchez J."/>
        </authorList>
    </citation>
    <scope>NUCLEOTIDE SEQUENCE</scope>
</reference>
<keyword evidence="5" id="KW-0233">DNA recombination</keyword>
<gene>
    <name evidence="8" type="ORF">B1B_13765</name>
</gene>
<dbReference type="GO" id="GO:0032196">
    <property type="term" value="P:transposition"/>
    <property type="evidence" value="ECO:0007669"/>
    <property type="project" value="UniProtKB-KW"/>
</dbReference>
<dbReference type="GO" id="GO:0006310">
    <property type="term" value="P:DNA recombination"/>
    <property type="evidence" value="ECO:0007669"/>
    <property type="project" value="UniProtKB-KW"/>
</dbReference>
<feature type="domain" description="Probable transposase IS891/IS1136/IS1341" evidence="6">
    <location>
        <begin position="3"/>
        <end position="86"/>
    </location>
</feature>
<comment type="similarity">
    <text evidence="1">In the C-terminal section; belongs to the transposase 35 family.</text>
</comment>
<name>T1ANA9_9ZZZZ</name>
<sequence>SDGTKITKPNFRKKVEKRIAIWQRRVAKRHKGSKRRQIAKEKMNKQYTISNNWTSDYLHKVTNKLITSGYTSFTVEKLQIQNMVKNHRLAKSISYASWNKFFQLLSYKAENAGMKVTEVDPKNTSKTCNNCGNIQSMPLSKRIYICEGCGLQENRDINASINILAKGRAEHVRTNVQGDFVRPQDRAIVEELKTYSASKEWNS</sequence>
<evidence type="ECO:0000259" key="6">
    <source>
        <dbReference type="Pfam" id="PF01385"/>
    </source>
</evidence>
<evidence type="ECO:0000256" key="5">
    <source>
        <dbReference type="ARBA" id="ARBA00023172"/>
    </source>
</evidence>
<evidence type="ECO:0000256" key="4">
    <source>
        <dbReference type="ARBA" id="ARBA00023125"/>
    </source>
</evidence>
<evidence type="ECO:0000313" key="8">
    <source>
        <dbReference type="EMBL" id="EQD43550.1"/>
    </source>
</evidence>
<dbReference type="InterPro" id="IPR051399">
    <property type="entry name" value="RNA-guided_DNA_endo/Transpos"/>
</dbReference>
<dbReference type="Pfam" id="PF01385">
    <property type="entry name" value="OrfB_IS605"/>
    <property type="match status" value="1"/>
</dbReference>
<accession>T1ANA9</accession>
<dbReference type="Pfam" id="PF07282">
    <property type="entry name" value="Cas12f1-like_TNB"/>
    <property type="match status" value="1"/>
</dbReference>